<feature type="compositionally biased region" description="Basic and acidic residues" evidence="1">
    <location>
        <begin position="229"/>
        <end position="258"/>
    </location>
</feature>
<organism evidence="3 4">
    <name type="scientific">Suillus plorans</name>
    <dbReference type="NCBI Taxonomy" id="116603"/>
    <lineage>
        <taxon>Eukaryota</taxon>
        <taxon>Fungi</taxon>
        <taxon>Dikarya</taxon>
        <taxon>Basidiomycota</taxon>
        <taxon>Agaricomycotina</taxon>
        <taxon>Agaricomycetes</taxon>
        <taxon>Agaricomycetidae</taxon>
        <taxon>Boletales</taxon>
        <taxon>Suillineae</taxon>
        <taxon>Suillaceae</taxon>
        <taxon>Suillus</taxon>
    </lineage>
</organism>
<dbReference type="OrthoDB" id="2679384at2759"/>
<dbReference type="Proteomes" id="UP000719766">
    <property type="component" value="Unassembled WGS sequence"/>
</dbReference>
<reference evidence="3" key="1">
    <citation type="journal article" date="2020" name="New Phytol.">
        <title>Comparative genomics reveals dynamic genome evolution in host specialist ectomycorrhizal fungi.</title>
        <authorList>
            <person name="Lofgren L.A."/>
            <person name="Nguyen N.H."/>
            <person name="Vilgalys R."/>
            <person name="Ruytinx J."/>
            <person name="Liao H.L."/>
            <person name="Branco S."/>
            <person name="Kuo A."/>
            <person name="LaButti K."/>
            <person name="Lipzen A."/>
            <person name="Andreopoulos W."/>
            <person name="Pangilinan J."/>
            <person name="Riley R."/>
            <person name="Hundley H."/>
            <person name="Na H."/>
            <person name="Barry K."/>
            <person name="Grigoriev I.V."/>
            <person name="Stajich J.E."/>
            <person name="Kennedy P.G."/>
        </authorList>
    </citation>
    <scope>NUCLEOTIDE SEQUENCE</scope>
    <source>
        <strain evidence="3">S12</strain>
    </source>
</reference>
<comment type="caution">
    <text evidence="3">The sequence shown here is derived from an EMBL/GenBank/DDBJ whole genome shotgun (WGS) entry which is preliminary data.</text>
</comment>
<feature type="region of interest" description="Disordered" evidence="1">
    <location>
        <begin position="197"/>
        <end position="258"/>
    </location>
</feature>
<evidence type="ECO:0000256" key="1">
    <source>
        <dbReference type="SAM" id="MobiDB-lite"/>
    </source>
</evidence>
<feature type="transmembrane region" description="Helical" evidence="2">
    <location>
        <begin position="338"/>
        <end position="356"/>
    </location>
</feature>
<dbReference type="AlphaFoldDB" id="A0A9P7DJC9"/>
<name>A0A9P7DJC9_9AGAM</name>
<protein>
    <submittedName>
        <fullName evidence="3">Uncharacterized protein</fullName>
    </submittedName>
</protein>
<keyword evidence="4" id="KW-1185">Reference proteome</keyword>
<evidence type="ECO:0000256" key="2">
    <source>
        <dbReference type="SAM" id="Phobius"/>
    </source>
</evidence>
<evidence type="ECO:0000313" key="3">
    <source>
        <dbReference type="EMBL" id="KAG1795350.1"/>
    </source>
</evidence>
<dbReference type="GeneID" id="64593796"/>
<feature type="transmembrane region" description="Helical" evidence="2">
    <location>
        <begin position="416"/>
        <end position="444"/>
    </location>
</feature>
<feature type="region of interest" description="Disordered" evidence="1">
    <location>
        <begin position="1"/>
        <end position="31"/>
    </location>
</feature>
<evidence type="ECO:0000313" key="4">
    <source>
        <dbReference type="Proteomes" id="UP000719766"/>
    </source>
</evidence>
<feature type="transmembrane region" description="Helical" evidence="2">
    <location>
        <begin position="368"/>
        <end position="395"/>
    </location>
</feature>
<dbReference type="RefSeq" id="XP_041161223.1">
    <property type="nucleotide sequence ID" value="XM_041300032.1"/>
</dbReference>
<accession>A0A9P7DJC9</accession>
<keyword evidence="2" id="KW-0812">Transmembrane</keyword>
<feature type="compositionally biased region" description="Basic and acidic residues" evidence="1">
    <location>
        <begin position="12"/>
        <end position="21"/>
    </location>
</feature>
<sequence>MWQASFGSRFGTVRDRSEPKSNRSPNGRTENHTMVRFWLTPGPWTEPQENRTKSPVRTMNSAFIATETLSTLVTRSCWPPGIKTDHEPGYHKLLLLSKRMEYHCGQVGDRHPYLPHLTGMQPSPLRTIWLLLRITWLLLRIIFKLRLHSHKFRADITSSSCLPLCTYARTLYSSSRASASGPSVFFNSDTLDDNSSGHTIMADDTSPSSSTISMSTLPISKHNGKGKRKYSEAEAKRAEAEEQRKEAKEQRKEAEVERKEAAAEREVAAANREAAVANRKQVQVLDENVQHNPASNLKRIFIHIVIRSALKFSLPSGLELRSDNWTVFLARAERRSKIYFASSALVLSSMMLFIATDCITQHPSTTSIASYIVLIVTAFLSFGSLVYSICTIPIIQDVSLIQIKHFVSNDSLHAVLPLLLLSLGIMLNVIANFAFMVTLTIIVWEQNLLCVEGNVRDLVFKRYIKMETESIYTIAWQTMEDIHQQPMRTRQQEMLETWEVKQGSGGESWANRPSEERLTAIDLRMTPLRRLRVNTEERLLVRPVRAPPIQTWTYKHPPEAGACRTRAASDQPIQLL</sequence>
<proteinExistence type="predicted"/>
<gene>
    <name evidence="3" type="ORF">HD556DRAFT_1307517</name>
</gene>
<keyword evidence="2" id="KW-0472">Membrane</keyword>
<keyword evidence="2" id="KW-1133">Transmembrane helix</keyword>
<feature type="compositionally biased region" description="Low complexity" evidence="1">
    <location>
        <begin position="205"/>
        <end position="220"/>
    </location>
</feature>
<dbReference type="EMBL" id="JABBWE010000022">
    <property type="protein sequence ID" value="KAG1795350.1"/>
    <property type="molecule type" value="Genomic_DNA"/>
</dbReference>